<accession>E4ZS04</accession>
<evidence type="ECO:0000313" key="2">
    <source>
        <dbReference type="Proteomes" id="UP000002668"/>
    </source>
</evidence>
<reference evidence="2" key="1">
    <citation type="journal article" date="2011" name="Nat. Commun.">
        <title>Effector diversification within compartments of the Leptosphaeria maculans genome affected by Repeat-Induced Point mutations.</title>
        <authorList>
            <person name="Rouxel T."/>
            <person name="Grandaubert J."/>
            <person name="Hane J.K."/>
            <person name="Hoede C."/>
            <person name="van de Wouw A.P."/>
            <person name="Couloux A."/>
            <person name="Dominguez V."/>
            <person name="Anthouard V."/>
            <person name="Bally P."/>
            <person name="Bourras S."/>
            <person name="Cozijnsen A.J."/>
            <person name="Ciuffetti L.M."/>
            <person name="Degrave A."/>
            <person name="Dilmaghani A."/>
            <person name="Duret L."/>
            <person name="Fudal I."/>
            <person name="Goodwin S.B."/>
            <person name="Gout L."/>
            <person name="Glaser N."/>
            <person name="Linglin J."/>
            <person name="Kema G.H.J."/>
            <person name="Lapalu N."/>
            <person name="Lawrence C.B."/>
            <person name="May K."/>
            <person name="Meyer M."/>
            <person name="Ollivier B."/>
            <person name="Poulain J."/>
            <person name="Schoch C.L."/>
            <person name="Simon A."/>
            <person name="Spatafora J.W."/>
            <person name="Stachowiak A."/>
            <person name="Turgeon B.G."/>
            <person name="Tyler B.M."/>
            <person name="Vincent D."/>
            <person name="Weissenbach J."/>
            <person name="Amselem J."/>
            <person name="Quesneville H."/>
            <person name="Oliver R.P."/>
            <person name="Wincker P."/>
            <person name="Balesdent M.-H."/>
            <person name="Howlett B.J."/>
        </authorList>
    </citation>
    <scope>NUCLEOTIDE SEQUENCE [LARGE SCALE GENOMIC DNA]</scope>
    <source>
        <strain evidence="2">JN3 / isolate v23.1.3 / race Av1-4-5-6-7-8</strain>
    </source>
</reference>
<name>E4ZS04_LEPMJ</name>
<dbReference type="InParanoid" id="E4ZS04"/>
<dbReference type="EMBL" id="FP929120">
    <property type="protein sequence ID" value="CBX94184.1"/>
    <property type="molecule type" value="Genomic_DNA"/>
</dbReference>
<protein>
    <submittedName>
        <fullName evidence="1">Predicted protein</fullName>
    </submittedName>
</protein>
<gene>
    <name evidence="1" type="ORF">LEMA_uP123360.1</name>
</gene>
<dbReference type="VEuPathDB" id="FungiDB:LEMA_uP123360.1"/>
<proteinExistence type="predicted"/>
<dbReference type="HOGENOM" id="CLU_3299529_0_0_1"/>
<dbReference type="AlphaFoldDB" id="E4ZS04"/>
<dbReference type="Proteomes" id="UP000002668">
    <property type="component" value="Genome"/>
</dbReference>
<sequence>MSADNGKSRTFNWQSERIPFEFPGEEVDIASLYASFRWAP</sequence>
<keyword evidence="2" id="KW-1185">Reference proteome</keyword>
<organism evidence="2">
    <name type="scientific">Leptosphaeria maculans (strain JN3 / isolate v23.1.3 / race Av1-4-5-6-7-8)</name>
    <name type="common">Blackleg fungus</name>
    <name type="synonym">Phoma lingam</name>
    <dbReference type="NCBI Taxonomy" id="985895"/>
    <lineage>
        <taxon>Eukaryota</taxon>
        <taxon>Fungi</taxon>
        <taxon>Dikarya</taxon>
        <taxon>Ascomycota</taxon>
        <taxon>Pezizomycotina</taxon>
        <taxon>Dothideomycetes</taxon>
        <taxon>Pleosporomycetidae</taxon>
        <taxon>Pleosporales</taxon>
        <taxon>Pleosporineae</taxon>
        <taxon>Leptosphaeriaceae</taxon>
        <taxon>Plenodomus</taxon>
        <taxon>Plenodomus lingam/Leptosphaeria maculans species complex</taxon>
    </lineage>
</organism>
<evidence type="ECO:0000313" key="1">
    <source>
        <dbReference type="EMBL" id="CBX94184.1"/>
    </source>
</evidence>